<dbReference type="Proteomes" id="UP000013520">
    <property type="component" value="Chromosome"/>
</dbReference>
<dbReference type="AlphaFoldDB" id="R4KSI0"/>
<evidence type="ECO:0000313" key="4">
    <source>
        <dbReference type="EMBL" id="AGL02541.1"/>
    </source>
</evidence>
<dbReference type="InterPro" id="IPR036582">
    <property type="entry name" value="Mao_N_sf"/>
</dbReference>
<keyword evidence="1" id="KW-0732">Signal</keyword>
<dbReference type="eggNOG" id="COG4632">
    <property type="taxonomic scope" value="Bacteria"/>
</dbReference>
<dbReference type="RefSeq" id="WP_006524071.1">
    <property type="nucleotide sequence ID" value="NC_021184.1"/>
</dbReference>
<dbReference type="STRING" id="767817.Desgi_3186"/>
<protein>
    <submittedName>
        <fullName evidence="4">Copper amine oxidase family protein</fullName>
    </submittedName>
</protein>
<dbReference type="KEGG" id="dgi:Desgi_3186"/>
<evidence type="ECO:0000259" key="3">
    <source>
        <dbReference type="Pfam" id="PF16472"/>
    </source>
</evidence>
<organism evidence="4 5">
    <name type="scientific">Desulfoscipio gibsoniae DSM 7213</name>
    <dbReference type="NCBI Taxonomy" id="767817"/>
    <lineage>
        <taxon>Bacteria</taxon>
        <taxon>Bacillati</taxon>
        <taxon>Bacillota</taxon>
        <taxon>Clostridia</taxon>
        <taxon>Eubacteriales</taxon>
        <taxon>Desulfallaceae</taxon>
        <taxon>Desulfoscipio</taxon>
    </lineage>
</organism>
<feature type="signal peptide" evidence="1">
    <location>
        <begin position="1"/>
        <end position="23"/>
    </location>
</feature>
<dbReference type="InterPro" id="IPR012854">
    <property type="entry name" value="Cu_amine_oxidase-like_N"/>
</dbReference>
<keyword evidence="5" id="KW-1185">Reference proteome</keyword>
<dbReference type="SUPFAM" id="SSF63825">
    <property type="entry name" value="YWTD domain"/>
    <property type="match status" value="1"/>
</dbReference>
<dbReference type="InterPro" id="IPR011042">
    <property type="entry name" value="6-blade_b-propeller_TolB-like"/>
</dbReference>
<feature type="domain" description="Copper amine oxidase-like N-terminal" evidence="2">
    <location>
        <begin position="51"/>
        <end position="159"/>
    </location>
</feature>
<evidence type="ECO:0000259" key="2">
    <source>
        <dbReference type="Pfam" id="PF07833"/>
    </source>
</evidence>
<evidence type="ECO:0000256" key="1">
    <source>
        <dbReference type="SAM" id="SignalP"/>
    </source>
</evidence>
<reference evidence="4 5" key="1">
    <citation type="submission" date="2012-01" db="EMBL/GenBank/DDBJ databases">
        <title>Complete sequence of Desulfotomaculum gibsoniae DSM 7213.</title>
        <authorList>
            <consortium name="US DOE Joint Genome Institute"/>
            <person name="Lucas S."/>
            <person name="Han J."/>
            <person name="Lapidus A."/>
            <person name="Cheng J.-F."/>
            <person name="Goodwin L."/>
            <person name="Pitluck S."/>
            <person name="Peters L."/>
            <person name="Ovchinnikova G."/>
            <person name="Teshima H."/>
            <person name="Detter J.C."/>
            <person name="Han C."/>
            <person name="Tapia R."/>
            <person name="Land M."/>
            <person name="Hauser L."/>
            <person name="Kyrpides N."/>
            <person name="Ivanova N."/>
            <person name="Pagani I."/>
            <person name="Parshina S."/>
            <person name="Plugge C."/>
            <person name="Muyzer G."/>
            <person name="Kuever J."/>
            <person name="Ivanova A."/>
            <person name="Nazina T."/>
            <person name="Klenk H.-P."/>
            <person name="Brambilla E."/>
            <person name="Spring S."/>
            <person name="Stams A.F."/>
            <person name="Woyke T."/>
        </authorList>
    </citation>
    <scope>NUCLEOTIDE SEQUENCE [LARGE SCALE GENOMIC DNA]</scope>
    <source>
        <strain evidence="4 5">DSM 7213</strain>
    </source>
</reference>
<dbReference type="EMBL" id="CP003273">
    <property type="protein sequence ID" value="AGL02541.1"/>
    <property type="molecule type" value="Genomic_DNA"/>
</dbReference>
<proteinExistence type="predicted"/>
<dbReference type="SUPFAM" id="SSF55383">
    <property type="entry name" value="Copper amine oxidase, domain N"/>
    <property type="match status" value="1"/>
</dbReference>
<dbReference type="HOGENOM" id="CLU_459863_0_0_9"/>
<name>R4KSI0_9FIRM</name>
<dbReference type="Pfam" id="PF16472">
    <property type="entry name" value="DUF5050"/>
    <property type="match status" value="1"/>
</dbReference>
<dbReference type="Gene3D" id="2.120.10.30">
    <property type="entry name" value="TolB, C-terminal domain"/>
    <property type="match status" value="1"/>
</dbReference>
<feature type="domain" description="Prolow-density lipoprotein receptor-related protein 1-like beta-propeller" evidence="3">
    <location>
        <begin position="408"/>
        <end position="581"/>
    </location>
</feature>
<gene>
    <name evidence="4" type="ORF">Desgi_3186</name>
</gene>
<feature type="chain" id="PRO_5004367825" evidence="1">
    <location>
        <begin position="24"/>
        <end position="593"/>
    </location>
</feature>
<accession>R4KSI0</accession>
<sequence>MKLFRTLILTVILLMAGTSTLWAEETAKKPLDEVFDNAVVIPFNYHDKVFLNGQKTDVFGDYTLHQRNGRVFVPIRMMGYLVAWMDNSHCEVVWDPQKPDDVILVNQGLKQTVKLTVNSKTMYINNQPQTLDVPPQKIEGRVMLPLRGIAEALDKKIVWFDGLIVISNDAIDLQSPQSVAIKDKIKAKLADYRKEVAYEKKVTPVAKYGDTVYYTKIKYINNGQKMIEELYKKTGSGPEVKIELPGENRFNNNDNKLINNELYYVSTINGKSELHIFSFTDNKSRKLCSLGRWNPMDGWLADMKFINDEFYVVLHSGDLTMGSEDLYKLENGVLKEITGVKEFISFDVEGKFLYYTDFHPILYCTENLFRMNMETGEKQTLAEKEFTYGISRTVHEQGGTSYTASNSFYIKDGYVYVLGYKENDPGDKASVYKISLDGQTKNKLTPPVKTFWLVDQAIYYLDSSTGYLATVDLEGNNKKTLVDKSILDLKFFDGNIYYTVGKDTGTGARLGKLYKYNLSSGQEIKLSNQSVSEFLIGKTGIYYKAEGYDLGLYKIGANGQSICLVDDTISSFLLTDSGVVYTMRYMEGIYTVE</sequence>
<dbReference type="Pfam" id="PF07833">
    <property type="entry name" value="Cu_amine_oxidN1"/>
    <property type="match status" value="1"/>
</dbReference>
<dbReference type="OrthoDB" id="1802507at2"/>
<dbReference type="Gene3D" id="3.30.457.10">
    <property type="entry name" value="Copper amine oxidase-like, N-terminal domain"/>
    <property type="match status" value="1"/>
</dbReference>
<dbReference type="InterPro" id="IPR032485">
    <property type="entry name" value="LRP1-like_beta_prop"/>
</dbReference>
<evidence type="ECO:0000313" key="5">
    <source>
        <dbReference type="Proteomes" id="UP000013520"/>
    </source>
</evidence>